<evidence type="ECO:0000256" key="2">
    <source>
        <dbReference type="ARBA" id="ARBA00008017"/>
    </source>
</evidence>
<protein>
    <submittedName>
        <fullName evidence="13">Mechanosensitive ion channel</fullName>
    </submittedName>
</protein>
<comment type="subcellular location">
    <subcellularLocation>
        <location evidence="1">Cell membrane</location>
        <topology evidence="1">Multi-pass membrane protein</topology>
    </subcellularLocation>
</comment>
<evidence type="ECO:0000313" key="13">
    <source>
        <dbReference type="EMBL" id="MDT0617012.1"/>
    </source>
</evidence>
<evidence type="ECO:0000259" key="11">
    <source>
        <dbReference type="Pfam" id="PF21088"/>
    </source>
</evidence>
<dbReference type="InterPro" id="IPR011066">
    <property type="entry name" value="MscS_channel_C_sf"/>
</dbReference>
<feature type="transmembrane region" description="Helical" evidence="8">
    <location>
        <begin position="231"/>
        <end position="250"/>
    </location>
</feature>
<sequence length="787" mass="83935">MADTIRIRSLGFVLLILAGMAPLLGQPALAQADTAPSGEAEVSYATLADLLEDDAAREKLIAQLRGMADEPATADEGSAPADEAAADTPAAIPAEKVSLPRRVARTTQALAEDLGTQVSAAMAAFRDNQSSRAAIDWRALGQSAFSLAVIIAITVALFLVLRLLAHPFYARAGRWAQTTETGLSALIQRGSIMVLSLGVDILVILAACAGGYAAALFAFGDAGAIGTRESLFINAFALIEIFKALIRALFSSRYEGLRPLPISSHVADWWSVRLRWFSGYIGYALMLVVPIVNVELSRAAGSVVSLIVMGTAYLYAITVILKNRDLIRERLENQALASDGAVAGILLRIASKSWHVIALAYFTILFVVSQLRPEEALPFMLKATLQTLIAAAVGMVVLSAMSRLIGRRLHLAGRIRDRLPLLEDRLNAYVPNVLRVARLLVLITVTLLLLDAWRVFNLAQWLASDAGASAIAMVVHVIIILLLALAFWTVCASVIEAKLASGEATARKTTLLTLFRNALAVAIVTFTAMIVLSQIGVNIGPLIAGAGVLGLAIGFGAQTMVQDVITGVFIQIENAMNKGDVVTAGGVTGTAERLSIRSVAIRDLSGTYHIVPFSSVGVVSNYMRDFAYHVGEYGIAYRENIDDAIVALRAAFEDLKADPTHGPNVIDDINVAGVIALADSSVNIRVMIKTNPGSQWAVGRAYNRLVKIHFDAAGIEIPFPHLTMYFGEDRQGHAPPANLRLVGNGDGGNVIEDHGGPDGAPDADNSRPDQRARTNAPTDRDFDEADS</sequence>
<dbReference type="Gene3D" id="3.30.70.100">
    <property type="match status" value="1"/>
</dbReference>
<keyword evidence="3" id="KW-1003">Cell membrane</keyword>
<dbReference type="InterPro" id="IPR049142">
    <property type="entry name" value="MS_channel_1st"/>
</dbReference>
<dbReference type="InterPro" id="IPR010920">
    <property type="entry name" value="LSM_dom_sf"/>
</dbReference>
<feature type="domain" description="Mechanosensitive ion channel MscS C-terminal" evidence="10">
    <location>
        <begin position="634"/>
        <end position="717"/>
    </location>
</feature>
<comment type="similarity">
    <text evidence="2">Belongs to the MscS (TC 1.A.23) family.</text>
</comment>
<evidence type="ECO:0000256" key="6">
    <source>
        <dbReference type="ARBA" id="ARBA00023136"/>
    </source>
</evidence>
<evidence type="ECO:0000256" key="5">
    <source>
        <dbReference type="ARBA" id="ARBA00022989"/>
    </source>
</evidence>
<dbReference type="PANTHER" id="PTHR30460">
    <property type="entry name" value="MODERATE CONDUCTANCE MECHANOSENSITIVE CHANNEL YBIO"/>
    <property type="match status" value="1"/>
</dbReference>
<gene>
    <name evidence="13" type="ORF">RM531_00850</name>
</gene>
<dbReference type="InterPro" id="IPR049278">
    <property type="entry name" value="MS_channel_C"/>
</dbReference>
<evidence type="ECO:0000256" key="1">
    <source>
        <dbReference type="ARBA" id="ARBA00004651"/>
    </source>
</evidence>
<feature type="domain" description="Mechanosensitive ion channel transmembrane helices 2/3" evidence="11">
    <location>
        <begin position="518"/>
        <end position="558"/>
    </location>
</feature>
<dbReference type="Pfam" id="PF25392">
    <property type="entry name" value="MS_channel_TM1"/>
    <property type="match status" value="1"/>
</dbReference>
<dbReference type="Gene3D" id="2.30.30.60">
    <property type="match status" value="1"/>
</dbReference>
<dbReference type="RefSeq" id="WP_311656571.1">
    <property type="nucleotide sequence ID" value="NZ_JAVRHY010000001.1"/>
</dbReference>
<feature type="transmembrane region" description="Helical" evidence="8">
    <location>
        <begin position="426"/>
        <end position="450"/>
    </location>
</feature>
<keyword evidence="4 8" id="KW-0812">Transmembrane</keyword>
<dbReference type="SUPFAM" id="SSF50182">
    <property type="entry name" value="Sm-like ribonucleoproteins"/>
    <property type="match status" value="1"/>
</dbReference>
<evidence type="ECO:0000256" key="7">
    <source>
        <dbReference type="SAM" id="MobiDB-lite"/>
    </source>
</evidence>
<feature type="domain" description="Moderate conductance mechanosensitive channel YbiO-like transmembrane helix 1" evidence="12">
    <location>
        <begin position="383"/>
        <end position="461"/>
    </location>
</feature>
<feature type="region of interest" description="Disordered" evidence="7">
    <location>
        <begin position="736"/>
        <end position="787"/>
    </location>
</feature>
<feature type="transmembrane region" description="Helical" evidence="8">
    <location>
        <begin position="354"/>
        <end position="371"/>
    </location>
</feature>
<feature type="transmembrane region" description="Helical" evidence="8">
    <location>
        <begin position="299"/>
        <end position="321"/>
    </location>
</feature>
<feature type="transmembrane region" description="Helical" evidence="8">
    <location>
        <begin position="470"/>
        <end position="494"/>
    </location>
</feature>
<reference evidence="13 14" key="1">
    <citation type="submission" date="2023-09" db="EMBL/GenBank/DDBJ databases">
        <authorList>
            <person name="Rey-Velasco X."/>
        </authorList>
    </citation>
    <scope>NUCLEOTIDE SEQUENCE [LARGE SCALE GENOMIC DNA]</scope>
    <source>
        <strain evidence="13 14">P385</strain>
    </source>
</reference>
<accession>A0ABU3B5A6</accession>
<feature type="transmembrane region" description="Helical" evidence="8">
    <location>
        <begin position="539"/>
        <end position="557"/>
    </location>
</feature>
<dbReference type="SUPFAM" id="SSF82689">
    <property type="entry name" value="Mechanosensitive channel protein MscS (YggB), C-terminal domain"/>
    <property type="match status" value="1"/>
</dbReference>
<evidence type="ECO:0000259" key="9">
    <source>
        <dbReference type="Pfam" id="PF00924"/>
    </source>
</evidence>
<proteinExistence type="inferred from homology"/>
<feature type="transmembrane region" description="Helical" evidence="8">
    <location>
        <begin position="144"/>
        <end position="165"/>
    </location>
</feature>
<evidence type="ECO:0000256" key="4">
    <source>
        <dbReference type="ARBA" id="ARBA00022692"/>
    </source>
</evidence>
<dbReference type="PANTHER" id="PTHR30460:SF0">
    <property type="entry name" value="MODERATE CONDUCTANCE MECHANOSENSITIVE CHANNEL YBIO"/>
    <property type="match status" value="1"/>
</dbReference>
<comment type="caution">
    <text evidence="13">The sequence shown here is derived from an EMBL/GenBank/DDBJ whole genome shotgun (WGS) entry which is preliminary data.</text>
</comment>
<dbReference type="InterPro" id="IPR011014">
    <property type="entry name" value="MscS_channel_TM-2"/>
</dbReference>
<keyword evidence="14" id="KW-1185">Reference proteome</keyword>
<dbReference type="SUPFAM" id="SSF82861">
    <property type="entry name" value="Mechanosensitive channel protein MscS (YggB), transmembrane region"/>
    <property type="match status" value="1"/>
</dbReference>
<feature type="transmembrane region" description="Helical" evidence="8">
    <location>
        <begin position="192"/>
        <end position="219"/>
    </location>
</feature>
<name>A0ABU3B5A6_9GAMM</name>
<feature type="transmembrane region" description="Helical" evidence="8">
    <location>
        <begin position="274"/>
        <end position="293"/>
    </location>
</feature>
<dbReference type="InterPro" id="IPR057485">
    <property type="entry name" value="YbiO-like_TM1"/>
</dbReference>
<feature type="transmembrane region" description="Helical" evidence="8">
    <location>
        <begin position="383"/>
        <end position="405"/>
    </location>
</feature>
<evidence type="ECO:0000259" key="10">
    <source>
        <dbReference type="Pfam" id="PF21082"/>
    </source>
</evidence>
<dbReference type="Proteomes" id="UP001259982">
    <property type="component" value="Unassembled WGS sequence"/>
</dbReference>
<keyword evidence="6 8" id="KW-0472">Membrane</keyword>
<dbReference type="Pfam" id="PF21082">
    <property type="entry name" value="MS_channel_3rd"/>
    <property type="match status" value="1"/>
</dbReference>
<dbReference type="InterPro" id="IPR006685">
    <property type="entry name" value="MscS_channel_2nd"/>
</dbReference>
<dbReference type="Pfam" id="PF00924">
    <property type="entry name" value="MS_channel_2nd"/>
    <property type="match status" value="1"/>
</dbReference>
<evidence type="ECO:0000256" key="3">
    <source>
        <dbReference type="ARBA" id="ARBA00022475"/>
    </source>
</evidence>
<dbReference type="EMBL" id="JAVRHY010000001">
    <property type="protein sequence ID" value="MDT0617012.1"/>
    <property type="molecule type" value="Genomic_DNA"/>
</dbReference>
<keyword evidence="5 8" id="KW-1133">Transmembrane helix</keyword>
<feature type="transmembrane region" description="Helical" evidence="8">
    <location>
        <begin position="514"/>
        <end position="533"/>
    </location>
</feature>
<feature type="domain" description="Mechanosensitive ion channel MscS" evidence="9">
    <location>
        <begin position="560"/>
        <end position="623"/>
    </location>
</feature>
<dbReference type="InterPro" id="IPR045276">
    <property type="entry name" value="YbiO_bact"/>
</dbReference>
<dbReference type="Pfam" id="PF21088">
    <property type="entry name" value="MS_channel_1st"/>
    <property type="match status" value="1"/>
</dbReference>
<organism evidence="13 14">
    <name type="scientific">Spectribacter acetivorans</name>
    <dbReference type="NCBI Taxonomy" id="3075603"/>
    <lineage>
        <taxon>Bacteria</taxon>
        <taxon>Pseudomonadati</taxon>
        <taxon>Pseudomonadota</taxon>
        <taxon>Gammaproteobacteria</taxon>
        <taxon>Salinisphaerales</taxon>
        <taxon>Salinisphaeraceae</taxon>
        <taxon>Spectribacter</taxon>
    </lineage>
</organism>
<dbReference type="Gene3D" id="1.10.287.1260">
    <property type="match status" value="1"/>
</dbReference>
<evidence type="ECO:0000259" key="12">
    <source>
        <dbReference type="Pfam" id="PF25392"/>
    </source>
</evidence>
<dbReference type="InterPro" id="IPR023408">
    <property type="entry name" value="MscS_beta-dom_sf"/>
</dbReference>
<evidence type="ECO:0000256" key="8">
    <source>
        <dbReference type="SAM" id="Phobius"/>
    </source>
</evidence>
<evidence type="ECO:0000313" key="14">
    <source>
        <dbReference type="Proteomes" id="UP001259982"/>
    </source>
</evidence>